<gene>
    <name evidence="1" type="ordered locus">MCP_0317</name>
</gene>
<keyword evidence="2" id="KW-1185">Reference proteome</keyword>
<dbReference type="InParanoid" id="D1YVB7"/>
<reference evidence="1 2" key="1">
    <citation type="journal article" date="2007" name="Appl. Environ. Microbiol.">
        <title>Isolation of key methanogens for global methane emission from rice paddy fields: a novel isolate affiliated with the clone cluster rice cluster I.</title>
        <authorList>
            <person name="Sakai S."/>
            <person name="Imachi H."/>
            <person name="Sekiguchi Y."/>
            <person name="Ohashi A."/>
            <person name="Harada H."/>
            <person name="Kamagata Y."/>
        </authorList>
    </citation>
    <scope>NUCLEOTIDE SEQUENCE [LARGE SCALE GENOMIC DNA]</scope>
    <source>
        <strain evidence="2">DSM 17711 / JCM 13418 / NBRC 101707 / SANAE</strain>
    </source>
</reference>
<dbReference type="SUPFAM" id="SSF69279">
    <property type="entry name" value="Phage tail proteins"/>
    <property type="match status" value="1"/>
</dbReference>
<dbReference type="EMBL" id="AP011532">
    <property type="protein sequence ID" value="BAI60389.1"/>
    <property type="molecule type" value="Genomic_DNA"/>
</dbReference>
<dbReference type="KEGG" id="mpd:MCP_0317"/>
<dbReference type="STRING" id="304371.MCP_0317"/>
<accession>D1YVB7</accession>
<protein>
    <submittedName>
        <fullName evidence="1">Uncharacterized protein</fullName>
    </submittedName>
</protein>
<dbReference type="AlphaFoldDB" id="D1YVB7"/>
<organism evidence="1 2">
    <name type="scientific">Methanocella paludicola (strain DSM 17711 / JCM 13418 / NBRC 101707 / SANAE)</name>
    <dbReference type="NCBI Taxonomy" id="304371"/>
    <lineage>
        <taxon>Archaea</taxon>
        <taxon>Methanobacteriati</taxon>
        <taxon>Methanobacteriota</taxon>
        <taxon>Stenosarchaea group</taxon>
        <taxon>Methanomicrobia</taxon>
        <taxon>Methanocellales</taxon>
        <taxon>Methanocellaceae</taxon>
        <taxon>Methanocella</taxon>
    </lineage>
</organism>
<name>D1YVB7_METPS</name>
<dbReference type="Proteomes" id="UP000001882">
    <property type="component" value="Chromosome"/>
</dbReference>
<reference evidence="2" key="3">
    <citation type="journal article" date="2011" name="PLoS ONE">
        <title>Genome sequence of a mesophilic hydrogenotrophic methanogen Methanocella paludicola, the first cultivated representative of the order Methanocellales.</title>
        <authorList>
            <person name="Sakai S."/>
            <person name="Takaki Y."/>
            <person name="Shimamura S."/>
            <person name="Sekine M."/>
            <person name="Tajima T."/>
            <person name="Kosugi H."/>
            <person name="Ichikawa N."/>
            <person name="Tasumi E."/>
            <person name="Hiraki A.T."/>
            <person name="Shimizu A."/>
            <person name="Kato Y."/>
            <person name="Nishiko R."/>
            <person name="Mori K."/>
            <person name="Fujita N."/>
            <person name="Imachi H."/>
            <person name="Takai K."/>
        </authorList>
    </citation>
    <scope>NUCLEOTIDE SEQUENCE [LARGE SCALE GENOMIC DNA]</scope>
    <source>
        <strain evidence="2">DSM 17711 / JCM 13418 / NBRC 101707 / SANAE</strain>
    </source>
</reference>
<evidence type="ECO:0000313" key="2">
    <source>
        <dbReference type="Proteomes" id="UP000001882"/>
    </source>
</evidence>
<sequence length="410" mass="46203">MPPSAKLLPKMPLPKKPLPAIPKIKKPLPKIPLSSRYRPIYKVTIKTPQGKQYEYNSWYYKDPTGIKTKQNNKLAIYIDRDLEKKLDVCLMNISLRSGDLIDTAKSPKFGDIRIGSVIKVYLGYANVNEENPSLKESDIAFAGIIDEISHSFKKISITAFSMAYKIIFKKADPKKFEGDDWKKNEKSSKDIITTLLEKKLDVDKIDEGLKFTAYTPSDEQSIYDNIKTLADCNGFLFYISKDGKARIHEKSSRAHSFKYGEDILENSITMSKPAYDKVEVKFTYKKDGKDTSVLSSKPIAGSTLAKDKKEETKNIDFGLADDVNTAKKIAENILRGIYVIETGEVKVIGNTGVDLGDELTISFDSSAPGAKELDYMKRDKVVITRVTHKYGKKSGFTTTIGWKKFEKKKP</sequence>
<reference evidence="1 2" key="2">
    <citation type="journal article" date="2008" name="Int. J. Syst. Evol. Microbiol.">
        <title>Methanocella paludicola gen. nov., sp. nov., a methane-producing archaeon, the first isolate of the lineage 'Rice Cluster I', and proposal of the new archaeal order Methanocellales ord. nov.</title>
        <authorList>
            <person name="Sakai S."/>
            <person name="Imachi H."/>
            <person name="Hanada S."/>
            <person name="Ohashi A."/>
            <person name="Harada H."/>
            <person name="Kamagata Y."/>
        </authorList>
    </citation>
    <scope>NUCLEOTIDE SEQUENCE [LARGE SCALE GENOMIC DNA]</scope>
    <source>
        <strain evidence="2">DSM 17711 / JCM 13418 / NBRC 101707 / SANAE</strain>
    </source>
</reference>
<proteinExistence type="predicted"/>
<evidence type="ECO:0000313" key="1">
    <source>
        <dbReference type="EMBL" id="BAI60389.1"/>
    </source>
</evidence>